<evidence type="ECO:0000313" key="7">
    <source>
        <dbReference type="EMBL" id="OQR92559.1"/>
    </source>
</evidence>
<name>A0A1V9Z3H6_9STRA</name>
<comment type="catalytic activity">
    <reaction evidence="1">
        <text>a 1,2-diacyl-sn-glycero-3-phospho-(1D-myo-inositol) + ATP = a 1,2-diacyl-sn-glycero-3-phospho-(1D-myo-inositol 4-phosphate) + ADP + H(+)</text>
        <dbReference type="Rhea" id="RHEA:19877"/>
        <dbReference type="ChEBI" id="CHEBI:15378"/>
        <dbReference type="ChEBI" id="CHEBI:30616"/>
        <dbReference type="ChEBI" id="CHEBI:57880"/>
        <dbReference type="ChEBI" id="CHEBI:58178"/>
        <dbReference type="ChEBI" id="CHEBI:456216"/>
        <dbReference type="EC" id="2.7.1.67"/>
    </reaction>
</comment>
<dbReference type="InterPro" id="IPR042236">
    <property type="entry name" value="PI3K_accessory_sf"/>
</dbReference>
<feature type="region of interest" description="Disordered" evidence="5">
    <location>
        <begin position="376"/>
        <end position="409"/>
    </location>
</feature>
<feature type="compositionally biased region" description="Basic residues" evidence="5">
    <location>
        <begin position="337"/>
        <end position="352"/>
    </location>
</feature>
<dbReference type="PANTHER" id="PTHR10048:SF22">
    <property type="entry name" value="PHOSPHATIDYLINOSITOL 4-KINASE BETA"/>
    <property type="match status" value="1"/>
</dbReference>
<keyword evidence="4 7" id="KW-0418">Kinase</keyword>
<dbReference type="GO" id="GO:0016020">
    <property type="term" value="C:membrane"/>
    <property type="evidence" value="ECO:0007669"/>
    <property type="project" value="TreeGrafter"/>
</dbReference>
<dbReference type="SUPFAM" id="SSF48371">
    <property type="entry name" value="ARM repeat"/>
    <property type="match status" value="1"/>
</dbReference>
<dbReference type="Proteomes" id="UP000243217">
    <property type="component" value="Unassembled WGS sequence"/>
</dbReference>
<reference evidence="7 8" key="1">
    <citation type="journal article" date="2014" name="Genome Biol. Evol.">
        <title>The secreted proteins of Achlya hypogyna and Thraustotheca clavata identify the ancestral oomycete secretome and reveal gene acquisitions by horizontal gene transfer.</title>
        <authorList>
            <person name="Misner I."/>
            <person name="Blouin N."/>
            <person name="Leonard G."/>
            <person name="Richards T.A."/>
            <person name="Lane C.E."/>
        </authorList>
    </citation>
    <scope>NUCLEOTIDE SEQUENCE [LARGE SCALE GENOMIC DNA]</scope>
    <source>
        <strain evidence="7 8">ATCC 34112</strain>
    </source>
</reference>
<feature type="region of interest" description="Disordered" evidence="5">
    <location>
        <begin position="337"/>
        <end position="362"/>
    </location>
</feature>
<dbReference type="STRING" id="74557.A0A1V9Z3H6"/>
<comment type="caution">
    <text evidence="7">The sequence shown here is derived from an EMBL/GenBank/DDBJ whole genome shotgun (WGS) entry which is preliminary data.</text>
</comment>
<dbReference type="OrthoDB" id="10264149at2759"/>
<feature type="compositionally biased region" description="Acidic residues" evidence="5">
    <location>
        <begin position="384"/>
        <end position="395"/>
    </location>
</feature>
<keyword evidence="3" id="KW-0808">Transferase</keyword>
<feature type="domain" description="PI3K/PI4K catalytic" evidence="6">
    <location>
        <begin position="597"/>
        <end position="872"/>
    </location>
</feature>
<proteinExistence type="predicted"/>
<dbReference type="InterPro" id="IPR057754">
    <property type="entry name" value="PI4-kinase_beta/PIK1_cat"/>
</dbReference>
<dbReference type="EMBL" id="JNBS01002317">
    <property type="protein sequence ID" value="OQR92559.1"/>
    <property type="molecule type" value="Genomic_DNA"/>
</dbReference>
<dbReference type="SMART" id="SM00146">
    <property type="entry name" value="PI3Kc"/>
    <property type="match status" value="1"/>
</dbReference>
<evidence type="ECO:0000313" key="8">
    <source>
        <dbReference type="Proteomes" id="UP000243217"/>
    </source>
</evidence>
<dbReference type="InterPro" id="IPR016024">
    <property type="entry name" value="ARM-type_fold"/>
</dbReference>
<dbReference type="PROSITE" id="PS00915">
    <property type="entry name" value="PI3_4_KINASE_1"/>
    <property type="match status" value="1"/>
</dbReference>
<sequence>MAFLCCRGGRRTKVNGNSTESEEDDGVHVEKFRRFWDEKLKDVVDLIRAKQEGKSNIFHVILQLYAHNHVVEQLYSCYEDDAQTVEFYIPQLCTFLLHGQYEKKHQLEFFLLSQCRRSLAFAHRLHWFLESFCANGVSYASEGLSATIEQPAAENAPLLAAIEMEGGVPAKLFSLGLTCEEVMAAMATAHCAVPHHPTSEDELKLPSSTESAFEFTAQAGTKDMAARNKELELAEAIIGCHDQLQLYLGTPLFVKALTDLADRLIPLPLVDRKDNLRQGLKEIEAALLPSSVIYLPIGDTFHRVKHIVAEESFAFSTKERVPYLMCVEVVDYVITPKKKQKRPKSRHRKSRSSHGDGFRYSMNLPFNKRVTVAMKDDLSSSQDEKDEAPEVEDSSDATTTKKKVGGKPPYVAVAAGNTPAAAKSPMSTVAMFPQHNDHPSEAIKYKTFVVESLRKSISVSLKEGHSDSDSDEGEVADDEDDNKKTMGQWAHRRSSSSSSKRGRKASRAKGAKTPAIGAVEEEDDEEDKTPAARKPESISSVNGLDPSLDVVHLGSPGSSGSDWEEGDFADKIERDEHVNGDGGWNSNQSKPVIVFRERWSEKEDRLRALSEYGNLPGWRLIPVIVKSNDDLRQEQFAAQLIHQCHKIFVDANIPLTLRPYDVIATSATSGFIEAVPDTVSLDSLKKNDPDYTTLLDFYVRYFGPEDSSRFKRARRNFVESLAAYSMVCYIFQIKDRHNGNILIDADGHVIHIDFGFLFTNSPGNNFNFERAPFKLTDEFVELMGGPRSSTFRYFRSLCVKAYWALHSAMDKLILLVEMMLVNDQAELRLPCFSGGKKATIDGLRDRLNPGLGKIACQEFANDLVDQSLNNWRTRWYDKYQYCCLGIL</sequence>
<evidence type="ECO:0000256" key="5">
    <source>
        <dbReference type="SAM" id="MobiDB-lite"/>
    </source>
</evidence>
<dbReference type="Pfam" id="PF00454">
    <property type="entry name" value="PI3_PI4_kinase"/>
    <property type="match status" value="1"/>
</dbReference>
<feature type="compositionally biased region" description="Acidic residues" evidence="5">
    <location>
        <begin position="469"/>
        <end position="480"/>
    </location>
</feature>
<dbReference type="AlphaFoldDB" id="A0A1V9Z3H6"/>
<dbReference type="GO" id="GO:0048015">
    <property type="term" value="P:phosphatidylinositol-mediated signaling"/>
    <property type="evidence" value="ECO:0007669"/>
    <property type="project" value="TreeGrafter"/>
</dbReference>
<dbReference type="EC" id="2.7.1.67" evidence="2"/>
<dbReference type="GO" id="GO:0004430">
    <property type="term" value="F:1-phosphatidylinositol 4-kinase activity"/>
    <property type="evidence" value="ECO:0007669"/>
    <property type="project" value="UniProtKB-EC"/>
</dbReference>
<dbReference type="FunFam" id="1.10.1070.11:FF:000016">
    <property type="entry name" value="PIK1p Phosphatidylinositol 4-kinase"/>
    <property type="match status" value="1"/>
</dbReference>
<dbReference type="InterPro" id="IPR000403">
    <property type="entry name" value="PI3/4_kinase_cat_dom"/>
</dbReference>
<evidence type="ECO:0000256" key="4">
    <source>
        <dbReference type="ARBA" id="ARBA00022777"/>
    </source>
</evidence>
<dbReference type="InterPro" id="IPR036940">
    <property type="entry name" value="PI3/4_kinase_cat_sf"/>
</dbReference>
<dbReference type="Gene3D" id="1.10.1070.11">
    <property type="entry name" value="Phosphatidylinositol 3-/4-kinase, catalytic domain"/>
    <property type="match status" value="1"/>
</dbReference>
<evidence type="ECO:0000256" key="1">
    <source>
        <dbReference type="ARBA" id="ARBA00001686"/>
    </source>
</evidence>
<feature type="region of interest" description="Disordered" evidence="5">
    <location>
        <begin position="459"/>
        <end position="565"/>
    </location>
</feature>
<dbReference type="PANTHER" id="PTHR10048">
    <property type="entry name" value="PHOSPHATIDYLINOSITOL KINASE"/>
    <property type="match status" value="1"/>
</dbReference>
<dbReference type="CDD" id="cd05168">
    <property type="entry name" value="PI4Kc_III_beta"/>
    <property type="match status" value="1"/>
</dbReference>
<dbReference type="Gene3D" id="3.30.1010.10">
    <property type="entry name" value="Phosphatidylinositol 3-kinase Catalytic Subunit, Chain A, domain 4"/>
    <property type="match status" value="1"/>
</dbReference>
<dbReference type="InterPro" id="IPR011009">
    <property type="entry name" value="Kinase-like_dom_sf"/>
</dbReference>
<evidence type="ECO:0000256" key="3">
    <source>
        <dbReference type="ARBA" id="ARBA00022679"/>
    </source>
</evidence>
<dbReference type="GO" id="GO:0046854">
    <property type="term" value="P:phosphatidylinositol phosphate biosynthetic process"/>
    <property type="evidence" value="ECO:0007669"/>
    <property type="project" value="InterPro"/>
</dbReference>
<feature type="compositionally biased region" description="Basic residues" evidence="5">
    <location>
        <begin position="490"/>
        <end position="510"/>
    </location>
</feature>
<dbReference type="InterPro" id="IPR015433">
    <property type="entry name" value="PI3/4_kinase"/>
</dbReference>
<dbReference type="InterPro" id="IPR018936">
    <property type="entry name" value="PI3/4_kinase_CS"/>
</dbReference>
<evidence type="ECO:0000256" key="2">
    <source>
        <dbReference type="ARBA" id="ARBA00012169"/>
    </source>
</evidence>
<dbReference type="Gene3D" id="1.25.40.70">
    <property type="entry name" value="Phosphatidylinositol 3-kinase, accessory domain (PIK)"/>
    <property type="match status" value="1"/>
</dbReference>
<accession>A0A1V9Z3H6</accession>
<gene>
    <name evidence="7" type="ORF">THRCLA_08673</name>
</gene>
<dbReference type="PROSITE" id="PS50290">
    <property type="entry name" value="PI3_4_KINASE_3"/>
    <property type="match status" value="1"/>
</dbReference>
<protein>
    <recommendedName>
        <fullName evidence="2">1-phosphatidylinositol 4-kinase</fullName>
        <ecNumber evidence="2">2.7.1.67</ecNumber>
    </recommendedName>
</protein>
<organism evidence="7 8">
    <name type="scientific">Thraustotheca clavata</name>
    <dbReference type="NCBI Taxonomy" id="74557"/>
    <lineage>
        <taxon>Eukaryota</taxon>
        <taxon>Sar</taxon>
        <taxon>Stramenopiles</taxon>
        <taxon>Oomycota</taxon>
        <taxon>Saprolegniomycetes</taxon>
        <taxon>Saprolegniales</taxon>
        <taxon>Achlyaceae</taxon>
        <taxon>Thraustotheca</taxon>
    </lineage>
</organism>
<keyword evidence="8" id="KW-1185">Reference proteome</keyword>
<dbReference type="GO" id="GO:0005737">
    <property type="term" value="C:cytoplasm"/>
    <property type="evidence" value="ECO:0007669"/>
    <property type="project" value="TreeGrafter"/>
</dbReference>
<evidence type="ECO:0000259" key="6">
    <source>
        <dbReference type="PROSITE" id="PS50290"/>
    </source>
</evidence>
<dbReference type="SUPFAM" id="SSF56112">
    <property type="entry name" value="Protein kinase-like (PK-like)"/>
    <property type="match status" value="1"/>
</dbReference>